<evidence type="ECO:0000313" key="1">
    <source>
        <dbReference type="EMBL" id="KAH0863645.1"/>
    </source>
</evidence>
<gene>
    <name evidence="1" type="ORF">HID58_080856</name>
</gene>
<dbReference type="EMBL" id="JAGKQM010000018">
    <property type="protein sequence ID" value="KAH0863645.1"/>
    <property type="molecule type" value="Genomic_DNA"/>
</dbReference>
<accession>A0ABQ7Y623</accession>
<protein>
    <submittedName>
        <fullName evidence="1">Uncharacterized protein</fullName>
    </submittedName>
</protein>
<dbReference type="PANTHER" id="PTHR13452:SF13">
    <property type="entry name" value="OS02G0672400 PROTEIN"/>
    <property type="match status" value="1"/>
</dbReference>
<evidence type="ECO:0000313" key="2">
    <source>
        <dbReference type="Proteomes" id="UP000824890"/>
    </source>
</evidence>
<reference evidence="1 2" key="1">
    <citation type="submission" date="2021-05" db="EMBL/GenBank/DDBJ databases">
        <title>Genome Assembly of Synthetic Allotetraploid Brassica napus Reveals Homoeologous Exchanges between Subgenomes.</title>
        <authorList>
            <person name="Davis J.T."/>
        </authorList>
    </citation>
    <scope>NUCLEOTIDE SEQUENCE [LARGE SCALE GENOMIC DNA]</scope>
    <source>
        <strain evidence="2">cv. Da-Ae</strain>
        <tissue evidence="1">Seedling</tissue>
    </source>
</reference>
<name>A0ABQ7Y623_BRANA</name>
<dbReference type="Proteomes" id="UP000824890">
    <property type="component" value="Unassembled WGS sequence"/>
</dbReference>
<organism evidence="1 2">
    <name type="scientific">Brassica napus</name>
    <name type="common">Rape</name>
    <dbReference type="NCBI Taxonomy" id="3708"/>
    <lineage>
        <taxon>Eukaryota</taxon>
        <taxon>Viridiplantae</taxon>
        <taxon>Streptophyta</taxon>
        <taxon>Embryophyta</taxon>
        <taxon>Tracheophyta</taxon>
        <taxon>Spermatophyta</taxon>
        <taxon>Magnoliopsida</taxon>
        <taxon>eudicotyledons</taxon>
        <taxon>Gunneridae</taxon>
        <taxon>Pentapetalae</taxon>
        <taxon>rosids</taxon>
        <taxon>malvids</taxon>
        <taxon>Brassicales</taxon>
        <taxon>Brassicaceae</taxon>
        <taxon>Brassiceae</taxon>
        <taxon>Brassica</taxon>
    </lineage>
</organism>
<keyword evidence="2" id="KW-1185">Reference proteome</keyword>
<dbReference type="PANTHER" id="PTHR13452">
    <property type="entry name" value="THUMP DOMAIN CONTAINING PROTEIN 1-RELATED"/>
    <property type="match status" value="1"/>
</dbReference>
<dbReference type="InterPro" id="IPR040183">
    <property type="entry name" value="THUMPD1-like"/>
</dbReference>
<comment type="caution">
    <text evidence="1">The sequence shown here is derived from an EMBL/GenBank/DDBJ whole genome shotgun (WGS) entry which is preliminary data.</text>
</comment>
<sequence length="231" mass="26110">MAAAEEVVKDVGRAIEETLLAKREKEKRKLKQWRHGSNTRASYNIPRFDYTAPSSLLHHSHSGFLVTCSITYQKERRVLPRGHVHPWKGAVALRYSVESLPVCEIWSSEGASLVPSDIPVQATCALTEKELQETVSKLVQRFVDDKQNTLSTPVKFAAGYNRRGVEEAKGKIQKASEVLDQCPLLDRTKCFETVAAGVKAIVPDSVVDLKSRSYVLWWNSYRFLEYQMAPM</sequence>
<proteinExistence type="predicted"/>